<evidence type="ECO:0000313" key="4">
    <source>
        <dbReference type="Proteomes" id="UP000647416"/>
    </source>
</evidence>
<dbReference type="Pfam" id="PF03816">
    <property type="entry name" value="LytR_cpsA_psr"/>
    <property type="match status" value="1"/>
</dbReference>
<evidence type="ECO:0000259" key="2">
    <source>
        <dbReference type="Pfam" id="PF03816"/>
    </source>
</evidence>
<reference evidence="3" key="1">
    <citation type="submission" date="2020-08" db="EMBL/GenBank/DDBJ databases">
        <title>Genome public.</title>
        <authorList>
            <person name="Liu C."/>
            <person name="Sun Q."/>
        </authorList>
    </citation>
    <scope>NUCLEOTIDE SEQUENCE</scope>
    <source>
        <strain evidence="3">NSJ-50</strain>
    </source>
</reference>
<gene>
    <name evidence="3" type="ORF">H8706_00105</name>
</gene>
<keyword evidence="1" id="KW-0812">Transmembrane</keyword>
<keyword evidence="1" id="KW-1133">Transmembrane helix</keyword>
<dbReference type="Proteomes" id="UP000647416">
    <property type="component" value="Unassembled WGS sequence"/>
</dbReference>
<dbReference type="InterPro" id="IPR004474">
    <property type="entry name" value="LytR_CpsA_psr"/>
</dbReference>
<name>A0A926IRT6_9FIRM</name>
<dbReference type="Gene3D" id="3.40.630.190">
    <property type="entry name" value="LCP protein"/>
    <property type="match status" value="1"/>
</dbReference>
<keyword evidence="1" id="KW-0472">Membrane</keyword>
<accession>A0A926IRT6</accession>
<dbReference type="AlphaFoldDB" id="A0A926IRT6"/>
<evidence type="ECO:0000313" key="3">
    <source>
        <dbReference type="EMBL" id="MBC8595276.1"/>
    </source>
</evidence>
<dbReference type="EMBL" id="JACRTE010000001">
    <property type="protein sequence ID" value="MBC8595276.1"/>
    <property type="molecule type" value="Genomic_DNA"/>
</dbReference>
<organism evidence="3 4">
    <name type="scientific">Qingrenia yutianensis</name>
    <dbReference type="NCBI Taxonomy" id="2763676"/>
    <lineage>
        <taxon>Bacteria</taxon>
        <taxon>Bacillati</taxon>
        <taxon>Bacillota</taxon>
        <taxon>Clostridia</taxon>
        <taxon>Eubacteriales</taxon>
        <taxon>Oscillospiraceae</taxon>
        <taxon>Qingrenia</taxon>
    </lineage>
</organism>
<feature type="transmembrane region" description="Helical" evidence="1">
    <location>
        <begin position="12"/>
        <end position="32"/>
    </location>
</feature>
<comment type="caution">
    <text evidence="3">The sequence shown here is derived from an EMBL/GenBank/DDBJ whole genome shotgun (WGS) entry which is preliminary data.</text>
</comment>
<feature type="domain" description="Cell envelope-related transcriptional attenuator" evidence="2">
    <location>
        <begin position="64"/>
        <end position="181"/>
    </location>
</feature>
<keyword evidence="4" id="KW-1185">Reference proteome</keyword>
<evidence type="ECO:0000256" key="1">
    <source>
        <dbReference type="SAM" id="Phobius"/>
    </source>
</evidence>
<sequence length="251" mass="28257">MQIKKEEKLKILIFSICSFVVIFIGVICGFSLNNLKNDSKKLPDELKKNTNILLIFLDEGKKEADGIFAVSLDPKNNKIDLDDIPRTAKTVYDGADDTFRGIYSENGAEALKECVGKEKNIKFDKYICLDRDLLEKTVNTTGDIAVDFKGAVSFSQNGESFSFEKGECLLNPVQFALCFAYLCRDGAKKDNKPELLKSFFKRLSGADFAPWQQKEFLNIVKQSKTDIASYDFDDLAKIFSSMDNAEITVKQ</sequence>
<protein>
    <submittedName>
        <fullName evidence="3">LCP family protein</fullName>
    </submittedName>
</protein>
<proteinExistence type="predicted"/>
<dbReference type="RefSeq" id="WP_262431011.1">
    <property type="nucleotide sequence ID" value="NZ_JACRTE010000001.1"/>
</dbReference>